<reference evidence="4" key="2">
    <citation type="journal article" date="2018" name="Plant J.">
        <title>The Sorghum bicolor reference genome: improved assembly, gene annotations, a transcriptome atlas, and signatures of genome organization.</title>
        <authorList>
            <person name="McCormick R.F."/>
            <person name="Truong S.K."/>
            <person name="Sreedasyam A."/>
            <person name="Jenkins J."/>
            <person name="Shu S."/>
            <person name="Sims D."/>
            <person name="Kennedy M."/>
            <person name="Amirebrahimi M."/>
            <person name="Weers B.D."/>
            <person name="McKinley B."/>
            <person name="Mattison A."/>
            <person name="Morishige D.T."/>
            <person name="Grimwood J."/>
            <person name="Schmutz J."/>
            <person name="Mullet J.E."/>
        </authorList>
    </citation>
    <scope>NUCLEOTIDE SEQUENCE [LARGE SCALE GENOMIC DNA]</scope>
    <source>
        <strain evidence="4">cv. BTx623</strain>
    </source>
</reference>
<dbReference type="EMBL" id="CM000761">
    <property type="protein sequence ID" value="KXG35837.1"/>
    <property type="molecule type" value="Genomic_DNA"/>
</dbReference>
<evidence type="ECO:0000313" key="3">
    <source>
        <dbReference type="EMBL" id="KXG35837.1"/>
    </source>
</evidence>
<evidence type="ECO:0000256" key="2">
    <source>
        <dbReference type="SAM" id="Phobius"/>
    </source>
</evidence>
<dbReference type="Gramene" id="KXG35837">
    <property type="protein sequence ID" value="KXG35837"/>
    <property type="gene ID" value="SORBI_3002G236100"/>
</dbReference>
<keyword evidence="4" id="KW-1185">Reference proteome</keyword>
<keyword evidence="2" id="KW-1133">Transmembrane helix</keyword>
<protein>
    <submittedName>
        <fullName evidence="3">Uncharacterized protein</fullName>
    </submittedName>
</protein>
<sequence length="196" mass="21239">MPSRLTEDALTTSTANISCTTRSTTRSLFALALHAFNLCVLLVVVAALLLLSPAAVVILLPVACMAASVCLLCATTARLLAPSVPPGRVRENRGSLRQRKKQDCDEVDGAEAPAGGDGGASSAEEEHGEQERGRSFSFSSFDHEEFSGSWDGDGEQGRFFFVDTSSYCRTFYDLLAFWRSMERKATGGDRNAQYIR</sequence>
<organism evidence="3 4">
    <name type="scientific">Sorghum bicolor</name>
    <name type="common">Sorghum</name>
    <name type="synonym">Sorghum vulgare</name>
    <dbReference type="NCBI Taxonomy" id="4558"/>
    <lineage>
        <taxon>Eukaryota</taxon>
        <taxon>Viridiplantae</taxon>
        <taxon>Streptophyta</taxon>
        <taxon>Embryophyta</taxon>
        <taxon>Tracheophyta</taxon>
        <taxon>Spermatophyta</taxon>
        <taxon>Magnoliopsida</taxon>
        <taxon>Liliopsida</taxon>
        <taxon>Poales</taxon>
        <taxon>Poaceae</taxon>
        <taxon>PACMAD clade</taxon>
        <taxon>Panicoideae</taxon>
        <taxon>Andropogonodae</taxon>
        <taxon>Andropogoneae</taxon>
        <taxon>Sorghinae</taxon>
        <taxon>Sorghum</taxon>
    </lineage>
</organism>
<evidence type="ECO:0000313" key="4">
    <source>
        <dbReference type="Proteomes" id="UP000000768"/>
    </source>
</evidence>
<keyword evidence="2" id="KW-0472">Membrane</keyword>
<feature type="region of interest" description="Disordered" evidence="1">
    <location>
        <begin position="87"/>
        <end position="135"/>
    </location>
</feature>
<dbReference type="AlphaFoldDB" id="A0A1B6QD40"/>
<dbReference type="InParanoid" id="A0A1B6QD40"/>
<name>A0A1B6QD40_SORBI</name>
<dbReference type="Proteomes" id="UP000000768">
    <property type="component" value="Chromosome 2"/>
</dbReference>
<accession>A0A1B6QD40</accession>
<feature type="transmembrane region" description="Helical" evidence="2">
    <location>
        <begin position="28"/>
        <end position="51"/>
    </location>
</feature>
<reference evidence="3 4" key="1">
    <citation type="journal article" date="2009" name="Nature">
        <title>The Sorghum bicolor genome and the diversification of grasses.</title>
        <authorList>
            <person name="Paterson A.H."/>
            <person name="Bowers J.E."/>
            <person name="Bruggmann R."/>
            <person name="Dubchak I."/>
            <person name="Grimwood J."/>
            <person name="Gundlach H."/>
            <person name="Haberer G."/>
            <person name="Hellsten U."/>
            <person name="Mitros T."/>
            <person name="Poliakov A."/>
            <person name="Schmutz J."/>
            <person name="Spannagl M."/>
            <person name="Tang H."/>
            <person name="Wang X."/>
            <person name="Wicker T."/>
            <person name="Bharti A.K."/>
            <person name="Chapman J."/>
            <person name="Feltus F.A."/>
            <person name="Gowik U."/>
            <person name="Grigoriev I.V."/>
            <person name="Lyons E."/>
            <person name="Maher C.A."/>
            <person name="Martis M."/>
            <person name="Narechania A."/>
            <person name="Otillar R.P."/>
            <person name="Penning B.W."/>
            <person name="Salamov A.A."/>
            <person name="Wang Y."/>
            <person name="Zhang L."/>
            <person name="Carpita N.C."/>
            <person name="Freeling M."/>
            <person name="Gingle A.R."/>
            <person name="Hash C.T."/>
            <person name="Keller B."/>
            <person name="Klein P."/>
            <person name="Kresovich S."/>
            <person name="McCann M.C."/>
            <person name="Ming R."/>
            <person name="Peterson D.G."/>
            <person name="Mehboob-ur-Rahman"/>
            <person name="Ware D."/>
            <person name="Westhoff P."/>
            <person name="Mayer K.F."/>
            <person name="Messing J."/>
            <person name="Rokhsar D.S."/>
        </authorList>
    </citation>
    <scope>NUCLEOTIDE SEQUENCE [LARGE SCALE GENOMIC DNA]</scope>
    <source>
        <strain evidence="4">cv. BTx623</strain>
    </source>
</reference>
<gene>
    <name evidence="3" type="ORF">SORBI_3002G236100</name>
</gene>
<evidence type="ECO:0000256" key="1">
    <source>
        <dbReference type="SAM" id="MobiDB-lite"/>
    </source>
</evidence>
<feature type="transmembrane region" description="Helical" evidence="2">
    <location>
        <begin position="57"/>
        <end position="81"/>
    </location>
</feature>
<proteinExistence type="predicted"/>
<dbReference type="OMA" id="DDAYSCE"/>
<keyword evidence="2" id="KW-0812">Transmembrane</keyword>